<accession>A0A319E0N5</accession>
<dbReference type="OrthoDB" id="5424793at2759"/>
<evidence type="ECO:0000313" key="2">
    <source>
        <dbReference type="EMBL" id="PYI03552.1"/>
    </source>
</evidence>
<dbReference type="Gene3D" id="3.40.50.880">
    <property type="match status" value="1"/>
</dbReference>
<dbReference type="InterPro" id="IPR029062">
    <property type="entry name" value="Class_I_gatase-like"/>
</dbReference>
<dbReference type="InterPro" id="IPR002818">
    <property type="entry name" value="DJ-1/PfpI"/>
</dbReference>
<dbReference type="PANTHER" id="PTHR43130">
    <property type="entry name" value="ARAC-FAMILY TRANSCRIPTIONAL REGULATOR"/>
    <property type="match status" value="1"/>
</dbReference>
<dbReference type="Pfam" id="PF01965">
    <property type="entry name" value="DJ-1_PfpI"/>
    <property type="match status" value="1"/>
</dbReference>
<evidence type="ECO:0000259" key="1">
    <source>
        <dbReference type="Pfam" id="PF01965"/>
    </source>
</evidence>
<dbReference type="Proteomes" id="UP000248423">
    <property type="component" value="Unassembled WGS sequence"/>
</dbReference>
<evidence type="ECO:0000313" key="3">
    <source>
        <dbReference type="Proteomes" id="UP000248423"/>
    </source>
</evidence>
<sequence>MSGPFDLRKPGRPIHVGVVLLNTVTEHLDIAPVGFFHSISTDFVKHLPDTIMPEELKAQALDVIVHWVTEDATTPGVLTGNLRVVPTDSFATCPQLDIVLMGAGQIGYQATSTEKEFIRKCYAECSAFLSVCGASDPLLATGILDGKVATGPRSLIPLFRQMAPGTTWVEKRWVSDGKIWTTGTLLNGLDMIAAFGREMWGGEGSLVEHMIRTGHFPTRNVDYEDAL</sequence>
<protein>
    <submittedName>
        <fullName evidence="2">DJ-1/PfpI family protein</fullName>
    </submittedName>
</protein>
<keyword evidence="3" id="KW-1185">Reference proteome</keyword>
<dbReference type="STRING" id="1448318.A0A319E0N5"/>
<dbReference type="AlphaFoldDB" id="A0A319E0N5"/>
<dbReference type="PANTHER" id="PTHR43130:SF7">
    <property type="entry name" value="DJ-1_PFPI DOMAIN-CONTAINING PROTEIN"/>
    <property type="match status" value="1"/>
</dbReference>
<name>A0A319E0N5_ASPSB</name>
<proteinExistence type="predicted"/>
<dbReference type="InterPro" id="IPR052158">
    <property type="entry name" value="INH-QAR"/>
</dbReference>
<dbReference type="EMBL" id="KZ826379">
    <property type="protein sequence ID" value="PYI03552.1"/>
    <property type="molecule type" value="Genomic_DNA"/>
</dbReference>
<gene>
    <name evidence="2" type="ORF">BO78DRAFT_463235</name>
</gene>
<reference evidence="2 3" key="1">
    <citation type="submission" date="2018-02" db="EMBL/GenBank/DDBJ databases">
        <title>The genomes of Aspergillus section Nigri reveals drivers in fungal speciation.</title>
        <authorList>
            <consortium name="DOE Joint Genome Institute"/>
            <person name="Vesth T.C."/>
            <person name="Nybo J."/>
            <person name="Theobald S."/>
            <person name="Brandl J."/>
            <person name="Frisvad J.C."/>
            <person name="Nielsen K.F."/>
            <person name="Lyhne E.K."/>
            <person name="Kogle M.E."/>
            <person name="Kuo A."/>
            <person name="Riley R."/>
            <person name="Clum A."/>
            <person name="Nolan M."/>
            <person name="Lipzen A."/>
            <person name="Salamov A."/>
            <person name="Henrissat B."/>
            <person name="Wiebenga A."/>
            <person name="De vries R.P."/>
            <person name="Grigoriev I.V."/>
            <person name="Mortensen U.H."/>
            <person name="Andersen M.R."/>
            <person name="Baker S.E."/>
        </authorList>
    </citation>
    <scope>NUCLEOTIDE SEQUENCE [LARGE SCALE GENOMIC DNA]</scope>
    <source>
        <strain evidence="2 3">CBS 121057</strain>
    </source>
</reference>
<dbReference type="SUPFAM" id="SSF52317">
    <property type="entry name" value="Class I glutamine amidotransferase-like"/>
    <property type="match status" value="1"/>
</dbReference>
<organism evidence="2 3">
    <name type="scientific">Aspergillus sclerotiicarbonarius (strain CBS 121057 / IBT 28362)</name>
    <dbReference type="NCBI Taxonomy" id="1448318"/>
    <lineage>
        <taxon>Eukaryota</taxon>
        <taxon>Fungi</taxon>
        <taxon>Dikarya</taxon>
        <taxon>Ascomycota</taxon>
        <taxon>Pezizomycotina</taxon>
        <taxon>Eurotiomycetes</taxon>
        <taxon>Eurotiomycetidae</taxon>
        <taxon>Eurotiales</taxon>
        <taxon>Aspergillaceae</taxon>
        <taxon>Aspergillus</taxon>
        <taxon>Aspergillus subgen. Circumdati</taxon>
    </lineage>
</organism>
<feature type="domain" description="DJ-1/PfpI" evidence="1">
    <location>
        <begin position="65"/>
        <end position="183"/>
    </location>
</feature>
<dbReference type="VEuPathDB" id="FungiDB:BO78DRAFT_463235"/>